<reference evidence="1" key="1">
    <citation type="submission" date="2019-08" db="EMBL/GenBank/DDBJ databases">
        <authorList>
            <person name="Kucharzyk K."/>
            <person name="Murdoch R.W."/>
            <person name="Higgins S."/>
            <person name="Loffler F."/>
        </authorList>
    </citation>
    <scope>NUCLEOTIDE SEQUENCE</scope>
</reference>
<name>A0A645IM16_9ZZZZ</name>
<accession>A0A645IM16</accession>
<dbReference type="AlphaFoldDB" id="A0A645IM16"/>
<organism evidence="1">
    <name type="scientific">bioreactor metagenome</name>
    <dbReference type="NCBI Taxonomy" id="1076179"/>
    <lineage>
        <taxon>unclassified sequences</taxon>
        <taxon>metagenomes</taxon>
        <taxon>ecological metagenomes</taxon>
    </lineage>
</organism>
<dbReference type="EMBL" id="VSSQ01118351">
    <property type="protein sequence ID" value="MPN52341.1"/>
    <property type="molecule type" value="Genomic_DNA"/>
</dbReference>
<gene>
    <name evidence="1" type="ORF">SDC9_199997</name>
</gene>
<comment type="caution">
    <text evidence="1">The sequence shown here is derived from an EMBL/GenBank/DDBJ whole genome shotgun (WGS) entry which is preliminary data.</text>
</comment>
<proteinExistence type="predicted"/>
<evidence type="ECO:0000313" key="1">
    <source>
        <dbReference type="EMBL" id="MPN52341.1"/>
    </source>
</evidence>
<sequence>MKGGHAVKVHIKHRIRVKKQERLCANPIPQLKQRTGIPKRCFFHKVFNVASPLAAIAEIGLYLVCHMRYRKDDIGKPLISKRADFALQHRDTVYR</sequence>
<protein>
    <submittedName>
        <fullName evidence="1">Uncharacterized protein</fullName>
    </submittedName>
</protein>